<dbReference type="AlphaFoldDB" id="A0A4V6AW28"/>
<evidence type="ECO:0000256" key="1">
    <source>
        <dbReference type="SAM" id="SignalP"/>
    </source>
</evidence>
<comment type="caution">
    <text evidence="3">The sequence shown here is derived from an EMBL/GenBank/DDBJ whole genome shotgun (WGS) entry which is preliminary data.</text>
</comment>
<protein>
    <recommendedName>
        <fullName evidence="2">Ricin B lectin domain-containing protein</fullName>
    </recommendedName>
</protein>
<dbReference type="Proteomes" id="UP000305929">
    <property type="component" value="Unassembled WGS sequence"/>
</dbReference>
<dbReference type="OrthoDB" id="4273937at2"/>
<feature type="domain" description="Ricin B lectin" evidence="2">
    <location>
        <begin position="45"/>
        <end position="191"/>
    </location>
</feature>
<accession>A0A4V6AW28</accession>
<dbReference type="Pfam" id="PF00652">
    <property type="entry name" value="Ricin_B_lectin"/>
    <property type="match status" value="1"/>
</dbReference>
<dbReference type="InterPro" id="IPR000772">
    <property type="entry name" value="Ricin_B_lectin"/>
</dbReference>
<dbReference type="RefSeq" id="WP_137304922.1">
    <property type="nucleotide sequence ID" value="NZ_SZNQ01000001.1"/>
</dbReference>
<evidence type="ECO:0000259" key="2">
    <source>
        <dbReference type="SMART" id="SM00458"/>
    </source>
</evidence>
<dbReference type="SMART" id="SM00458">
    <property type="entry name" value="RICIN"/>
    <property type="match status" value="1"/>
</dbReference>
<feature type="chain" id="PRO_5020543523" description="Ricin B lectin domain-containing protein" evidence="1">
    <location>
        <begin position="30"/>
        <end position="191"/>
    </location>
</feature>
<dbReference type="InterPro" id="IPR035992">
    <property type="entry name" value="Ricin_B-like_lectins"/>
</dbReference>
<dbReference type="CDD" id="cd00161">
    <property type="entry name" value="beta-trefoil_Ricin-like"/>
    <property type="match status" value="1"/>
</dbReference>
<evidence type="ECO:0000313" key="4">
    <source>
        <dbReference type="Proteomes" id="UP000305929"/>
    </source>
</evidence>
<evidence type="ECO:0000313" key="3">
    <source>
        <dbReference type="EMBL" id="TKS99022.1"/>
    </source>
</evidence>
<gene>
    <name evidence="3" type="ORF">E4U91_02040</name>
</gene>
<organism evidence="3 4">
    <name type="scientific">Streptomyces lasalocidi</name>
    <name type="common">Streptomyces lasaliensis</name>
    <dbReference type="NCBI Taxonomy" id="324833"/>
    <lineage>
        <taxon>Bacteria</taxon>
        <taxon>Bacillati</taxon>
        <taxon>Actinomycetota</taxon>
        <taxon>Actinomycetes</taxon>
        <taxon>Kitasatosporales</taxon>
        <taxon>Streptomycetaceae</taxon>
        <taxon>Streptomyces</taxon>
    </lineage>
</organism>
<dbReference type="PROSITE" id="PS50231">
    <property type="entry name" value="RICIN_B_LECTIN"/>
    <property type="match status" value="1"/>
</dbReference>
<dbReference type="Gene3D" id="2.80.10.50">
    <property type="match status" value="2"/>
</dbReference>
<sequence>MFTSRTRTAVITGTLTLTAALLGAAPAGATPTGAPDPVAAQAVPTAGVSVVNTYNNRCLTAMGTFSGASAQLWDCTGEARQKWTVNWVYTPIGAYYELRNSASGLCLDADLNTIGSNGTRAQVWECLGTVQTNQHWRFEPATNQADVYRLRTQYNGRCLDGQYQQLGGNGGRVQLWDCYGDGQVNQLWKVA</sequence>
<keyword evidence="4" id="KW-1185">Reference proteome</keyword>
<name>A0A4V6AW28_STRLS</name>
<dbReference type="EMBL" id="SZNQ01000001">
    <property type="protein sequence ID" value="TKS99022.1"/>
    <property type="molecule type" value="Genomic_DNA"/>
</dbReference>
<feature type="signal peptide" evidence="1">
    <location>
        <begin position="1"/>
        <end position="29"/>
    </location>
</feature>
<dbReference type="SUPFAM" id="SSF50370">
    <property type="entry name" value="Ricin B-like lectins"/>
    <property type="match status" value="1"/>
</dbReference>
<proteinExistence type="predicted"/>
<keyword evidence="1" id="KW-0732">Signal</keyword>
<reference evidence="3 4" key="1">
    <citation type="submission" date="2019-04" db="EMBL/GenBank/DDBJ databases">
        <title>Streptomyces lasaliensis sp. nov., an Actinomycete isolated from soil which produces the polyether antibiotic lasalocid.</title>
        <authorList>
            <person name="Erwin G."/>
            <person name="Haber C."/>
        </authorList>
    </citation>
    <scope>NUCLEOTIDE SEQUENCE [LARGE SCALE GENOMIC DNA]</scope>
    <source>
        <strain evidence="3 4">X-537</strain>
    </source>
</reference>